<accession>A0A0L8GRH3</accession>
<feature type="non-terminal residue" evidence="2">
    <location>
        <position position="1"/>
    </location>
</feature>
<protein>
    <submittedName>
        <fullName evidence="2">Uncharacterized protein</fullName>
    </submittedName>
</protein>
<sequence>KPAKKPTNQEASQSTKKPTNQSANQPTSQPASHQESQQAPKNVATKTGNPIFLEFHPVV</sequence>
<feature type="compositionally biased region" description="Polar residues" evidence="1">
    <location>
        <begin position="1"/>
        <end position="48"/>
    </location>
</feature>
<evidence type="ECO:0000256" key="1">
    <source>
        <dbReference type="SAM" id="MobiDB-lite"/>
    </source>
</evidence>
<dbReference type="EMBL" id="KQ420731">
    <property type="protein sequence ID" value="KOF79497.1"/>
    <property type="molecule type" value="Genomic_DNA"/>
</dbReference>
<proteinExistence type="predicted"/>
<dbReference type="AlphaFoldDB" id="A0A0L8GRH3"/>
<gene>
    <name evidence="2" type="ORF">OCBIM_22029370mg</name>
</gene>
<name>A0A0L8GRH3_OCTBM</name>
<organism evidence="2">
    <name type="scientific">Octopus bimaculoides</name>
    <name type="common">California two-spotted octopus</name>
    <dbReference type="NCBI Taxonomy" id="37653"/>
    <lineage>
        <taxon>Eukaryota</taxon>
        <taxon>Metazoa</taxon>
        <taxon>Spiralia</taxon>
        <taxon>Lophotrochozoa</taxon>
        <taxon>Mollusca</taxon>
        <taxon>Cephalopoda</taxon>
        <taxon>Coleoidea</taxon>
        <taxon>Octopodiformes</taxon>
        <taxon>Octopoda</taxon>
        <taxon>Incirrata</taxon>
        <taxon>Octopodidae</taxon>
        <taxon>Octopus</taxon>
    </lineage>
</organism>
<feature type="region of interest" description="Disordered" evidence="1">
    <location>
        <begin position="1"/>
        <end position="59"/>
    </location>
</feature>
<evidence type="ECO:0000313" key="2">
    <source>
        <dbReference type="EMBL" id="KOF79497.1"/>
    </source>
</evidence>
<reference evidence="2" key="1">
    <citation type="submission" date="2015-07" db="EMBL/GenBank/DDBJ databases">
        <title>MeaNS - Measles Nucleotide Surveillance Program.</title>
        <authorList>
            <person name="Tran T."/>
            <person name="Druce J."/>
        </authorList>
    </citation>
    <scope>NUCLEOTIDE SEQUENCE</scope>
    <source>
        <strain evidence="2">UCB-OBI-ISO-001</strain>
        <tissue evidence="2">Gonad</tissue>
    </source>
</reference>